<protein>
    <submittedName>
        <fullName evidence="2">Uncharacterized protein</fullName>
    </submittedName>
</protein>
<dbReference type="RefSeq" id="XP_007322884.1">
    <property type="nucleotide sequence ID" value="XM_007322822.1"/>
</dbReference>
<proteinExistence type="predicted"/>
<accession>F8P910</accession>
<organism>
    <name type="scientific">Serpula lacrymans var. lacrymans (strain S7.9)</name>
    <name type="common">Dry rot fungus</name>
    <dbReference type="NCBI Taxonomy" id="578457"/>
    <lineage>
        <taxon>Eukaryota</taxon>
        <taxon>Fungi</taxon>
        <taxon>Dikarya</taxon>
        <taxon>Basidiomycota</taxon>
        <taxon>Agaricomycotina</taxon>
        <taxon>Agaricomycetes</taxon>
        <taxon>Agaricomycetidae</taxon>
        <taxon>Boletales</taxon>
        <taxon>Coniophorineae</taxon>
        <taxon>Serpulaceae</taxon>
        <taxon>Serpula</taxon>
    </lineage>
</organism>
<dbReference type="HOGENOM" id="CLU_1679018_0_0_1"/>
<dbReference type="KEGG" id="sla:SERLADRAFT_442288"/>
<evidence type="ECO:0000313" key="2">
    <source>
        <dbReference type="EMBL" id="EGO20139.1"/>
    </source>
</evidence>
<feature type="compositionally biased region" description="Low complexity" evidence="1">
    <location>
        <begin position="99"/>
        <end position="111"/>
    </location>
</feature>
<sequence length="157" mass="17499">MSDVSLRLSDCNKLFFGFFDVSSLAIIERRGALADADVDAGITSVPFRLSENCTERRSVLFTLLAYGLNNTATWTRVQGDWESEEAIGRRTAGELEGYQQRGQQRSRSQGQAHYSQMMTSDKINPTTPYTLHPINERVKKGGYGAALRTRKDKGKSA</sequence>
<gene>
    <name evidence="2" type="ORF">SERLADRAFT_442288</name>
</gene>
<feature type="region of interest" description="Disordered" evidence="1">
    <location>
        <begin position="92"/>
        <end position="157"/>
    </location>
</feature>
<name>F8P910_SERL9</name>
<evidence type="ECO:0000256" key="1">
    <source>
        <dbReference type="SAM" id="MobiDB-lite"/>
    </source>
</evidence>
<dbReference type="EMBL" id="GL945441">
    <property type="protein sequence ID" value="EGO20139.1"/>
    <property type="molecule type" value="Genomic_DNA"/>
</dbReference>
<feature type="compositionally biased region" description="Polar residues" evidence="1">
    <location>
        <begin position="112"/>
        <end position="129"/>
    </location>
</feature>
<feature type="compositionally biased region" description="Basic residues" evidence="1">
    <location>
        <begin position="148"/>
        <end position="157"/>
    </location>
</feature>
<dbReference type="GeneID" id="18815702"/>
<dbReference type="AlphaFoldDB" id="F8P910"/>
<reference evidence="2" key="1">
    <citation type="submission" date="2011-04" db="EMBL/GenBank/DDBJ databases">
        <title>Evolution of plant cell wall degrading machinery underlies the functional diversity of forest fungi.</title>
        <authorList>
            <consortium name="US DOE Joint Genome Institute (JGI-PGF)"/>
            <person name="Eastwood D.C."/>
            <person name="Floudas D."/>
            <person name="Binder M."/>
            <person name="Majcherczyk A."/>
            <person name="Schneider P."/>
            <person name="Aerts A."/>
            <person name="Asiegbu F.O."/>
            <person name="Baker S.E."/>
            <person name="Barry K."/>
            <person name="Bendiksby M."/>
            <person name="Blumentritt M."/>
            <person name="Coutinho P.M."/>
            <person name="Cullen D."/>
            <person name="Cullen D."/>
            <person name="Gathman A."/>
            <person name="Goodell B."/>
            <person name="Henrissat B."/>
            <person name="Ihrmark K."/>
            <person name="Kauserud H."/>
            <person name="Kohler A."/>
            <person name="LaButti K."/>
            <person name="Lapidus A."/>
            <person name="Lavin J.L."/>
            <person name="Lee Y.-H."/>
            <person name="Lindquist E."/>
            <person name="Lilly W."/>
            <person name="Lucas S."/>
            <person name="Morin E."/>
            <person name="Murat C."/>
            <person name="Oguiza J.A."/>
            <person name="Park J."/>
            <person name="Pisabarro A.G."/>
            <person name="Riley R."/>
            <person name="Rosling A."/>
            <person name="Salamov A."/>
            <person name="Schmidt O."/>
            <person name="Schmutz J."/>
            <person name="Skrede I."/>
            <person name="Stenlid J."/>
            <person name="Wiebenga A."/>
            <person name="Xie X."/>
            <person name="Kues U."/>
            <person name="Hibbett D.S."/>
            <person name="Hoffmeister D."/>
            <person name="Hogberg N."/>
            <person name="Martin F."/>
            <person name="Grigoriev I.V."/>
            <person name="Watkinson S.C."/>
        </authorList>
    </citation>
    <scope>NUCLEOTIDE SEQUENCE</scope>
    <source>
        <strain evidence="2">S7.9</strain>
    </source>
</reference>
<dbReference type="Proteomes" id="UP000008064">
    <property type="component" value="Unassembled WGS sequence"/>
</dbReference>